<evidence type="ECO:0000256" key="4">
    <source>
        <dbReference type="SAM" id="MobiDB-lite"/>
    </source>
</evidence>
<dbReference type="InterPro" id="IPR003959">
    <property type="entry name" value="ATPase_AAA_core"/>
</dbReference>
<feature type="compositionally biased region" description="Polar residues" evidence="4">
    <location>
        <begin position="342"/>
        <end position="354"/>
    </location>
</feature>
<feature type="region of interest" description="Disordered" evidence="4">
    <location>
        <begin position="1"/>
        <end position="63"/>
    </location>
</feature>
<dbReference type="Gene3D" id="3.40.50.300">
    <property type="entry name" value="P-loop containing nucleotide triphosphate hydrolases"/>
    <property type="match status" value="1"/>
</dbReference>
<keyword evidence="3" id="KW-0067">ATP-binding</keyword>
<dbReference type="EMBL" id="JABYQV010000015">
    <property type="protein sequence ID" value="NVP32527.1"/>
    <property type="molecule type" value="Genomic_DNA"/>
</dbReference>
<evidence type="ECO:0000313" key="8">
    <source>
        <dbReference type="Proteomes" id="UP000531581"/>
    </source>
</evidence>
<keyword evidence="2" id="KW-0547">Nucleotide-binding</keyword>
<evidence type="ECO:0000313" key="7">
    <source>
        <dbReference type="EMBL" id="NVP32527.1"/>
    </source>
</evidence>
<dbReference type="Proteomes" id="UP000531581">
    <property type="component" value="Unassembled WGS sequence"/>
</dbReference>
<keyword evidence="9" id="KW-1185">Reference proteome</keyword>
<name>A0A7Y7QXK2_9SPHN</name>
<comment type="similarity">
    <text evidence="1">Belongs to the AAA ATPase family.</text>
</comment>
<dbReference type="CDD" id="cd19481">
    <property type="entry name" value="RecA-like_protease"/>
    <property type="match status" value="1"/>
</dbReference>
<sequence>MKNEQSVRRLRPAGGAPDTGALRDTFTALIHEAHRQQKHRSRSNRDEPVGFPHPTASSSPISFSPMLPDNLQSLLWETTPKRRAKDLILPKAVRHEVMDLVAEISEAALLRSHSLEPRHTVMLVGPPGTGKTSLAGALAKELALPFLTVRYDGLVGSYLGETAGRLAQIVEYVQRTPCVLFFDEFDSVGKERSDAHETGEIKRVVSSLLLHMDALPSHCVVVCATNHPELLDRAVWRRFEVRIELPKPGDAELRDWYIRVHDTFGEIGISAADFTRMFRGETFSEVETVVLDARRKHVLSKGSKTSVDAFKEAVMQWERRRKVGGTTQVGAGTNRKNRTRARPTSENTGPTSEVSSEDLLRDTG</sequence>
<proteinExistence type="inferred from homology"/>
<gene>
    <name evidence="6" type="ORF">HKX05_09420</name>
    <name evidence="7" type="ORF">HLV41_15935</name>
</gene>
<feature type="domain" description="AAA+ ATPase" evidence="5">
    <location>
        <begin position="117"/>
        <end position="249"/>
    </location>
</feature>
<evidence type="ECO:0000259" key="5">
    <source>
        <dbReference type="SMART" id="SM00382"/>
    </source>
</evidence>
<dbReference type="Pfam" id="PF00004">
    <property type="entry name" value="AAA"/>
    <property type="match status" value="1"/>
</dbReference>
<evidence type="ECO:0000256" key="2">
    <source>
        <dbReference type="ARBA" id="ARBA00022741"/>
    </source>
</evidence>
<evidence type="ECO:0000256" key="1">
    <source>
        <dbReference type="ARBA" id="ARBA00006914"/>
    </source>
</evidence>
<dbReference type="GO" id="GO:0005524">
    <property type="term" value="F:ATP binding"/>
    <property type="evidence" value="ECO:0007669"/>
    <property type="project" value="UniProtKB-KW"/>
</dbReference>
<organism evidence="7 8">
    <name type="scientific">Sphingomonas sanguinis</name>
    <dbReference type="NCBI Taxonomy" id="33051"/>
    <lineage>
        <taxon>Bacteria</taxon>
        <taxon>Pseudomonadati</taxon>
        <taxon>Pseudomonadota</taxon>
        <taxon>Alphaproteobacteria</taxon>
        <taxon>Sphingomonadales</taxon>
        <taxon>Sphingomonadaceae</taxon>
        <taxon>Sphingomonas</taxon>
    </lineage>
</organism>
<evidence type="ECO:0000256" key="3">
    <source>
        <dbReference type="ARBA" id="ARBA00022840"/>
    </source>
</evidence>
<reference evidence="8 9" key="1">
    <citation type="submission" date="2020-05" db="EMBL/GenBank/DDBJ databases">
        <title>Draft Genome Sequences of Sphingomonas sp. Isolated from the International Space Station.</title>
        <authorList>
            <person name="Bijlani S."/>
            <person name="Singh N.K."/>
            <person name="Mason C.E."/>
            <person name="Wang C.C."/>
            <person name="Venkateswaran K."/>
        </authorList>
    </citation>
    <scope>NUCLEOTIDE SEQUENCE [LARGE SCALE GENOMIC DNA]</scope>
    <source>
        <strain evidence="6 9">IIF7SW-B5</strain>
        <strain evidence="7">ISS-IIF7SWP</strain>
    </source>
</reference>
<dbReference type="InterPro" id="IPR050221">
    <property type="entry name" value="26S_Proteasome_ATPase"/>
</dbReference>
<accession>A0A7Y7QXK2</accession>
<dbReference type="PANTHER" id="PTHR23073">
    <property type="entry name" value="26S PROTEASOME REGULATORY SUBUNIT"/>
    <property type="match status" value="1"/>
</dbReference>
<dbReference type="EMBL" id="JABEOV010000013">
    <property type="protein sequence ID" value="NNG53571.1"/>
    <property type="molecule type" value="Genomic_DNA"/>
</dbReference>
<evidence type="ECO:0000313" key="6">
    <source>
        <dbReference type="EMBL" id="NNG53571.1"/>
    </source>
</evidence>
<dbReference type="InterPro" id="IPR003593">
    <property type="entry name" value="AAA+_ATPase"/>
</dbReference>
<comment type="caution">
    <text evidence="7">The sequence shown here is derived from an EMBL/GenBank/DDBJ whole genome shotgun (WGS) entry which is preliminary data.</text>
</comment>
<dbReference type="SUPFAM" id="SSF52540">
    <property type="entry name" value="P-loop containing nucleoside triphosphate hydrolases"/>
    <property type="match status" value="1"/>
</dbReference>
<dbReference type="SMART" id="SM00382">
    <property type="entry name" value="AAA"/>
    <property type="match status" value="1"/>
</dbReference>
<dbReference type="RefSeq" id="WP_061780498.1">
    <property type="nucleotide sequence ID" value="NZ_JABEOV010000013.1"/>
</dbReference>
<dbReference type="InterPro" id="IPR027417">
    <property type="entry name" value="P-loop_NTPase"/>
</dbReference>
<feature type="region of interest" description="Disordered" evidence="4">
    <location>
        <begin position="321"/>
        <end position="364"/>
    </location>
</feature>
<dbReference type="GeneID" id="78486796"/>
<dbReference type="Proteomes" id="UP000557656">
    <property type="component" value="Unassembled WGS sequence"/>
</dbReference>
<evidence type="ECO:0000313" key="9">
    <source>
        <dbReference type="Proteomes" id="UP000557656"/>
    </source>
</evidence>
<protein>
    <submittedName>
        <fullName evidence="7">AAA family ATPase</fullName>
    </submittedName>
</protein>
<dbReference type="AlphaFoldDB" id="A0A7Y7QXK2"/>
<dbReference type="GO" id="GO:0016887">
    <property type="term" value="F:ATP hydrolysis activity"/>
    <property type="evidence" value="ECO:0007669"/>
    <property type="project" value="InterPro"/>
</dbReference>